<evidence type="ECO:0000256" key="2">
    <source>
        <dbReference type="ARBA" id="ARBA00009142"/>
    </source>
</evidence>
<evidence type="ECO:0000313" key="9">
    <source>
        <dbReference type="EMBL" id="GGX59148.1"/>
    </source>
</evidence>
<sequence>MELDWPLTLLFIMFAVAMLAGWVDTLAGGGGLIALPALLLAGVPPVSALATNKSQGVVGTLTSTLTMYFKGHLRGRHLIPLVIASAIGSAIGTWLVQRVNTDWLAWVIPVLLVAVAVYYWLSPNLGEMEADARMTERAWGRTWVPAVGFYDGFFGPGTGSFFAASGVAFRGQTLLNATIRAKLLNFTSNVVSLALFTAGGQVVWTIGFAMMAGQIVGAYVGSHTMLAGGARIIRPVVIVMCVLMSISQVLQQIGWLSFG</sequence>
<keyword evidence="7 8" id="KW-0472">Membrane</keyword>
<comment type="subcellular location">
    <subcellularLocation>
        <location evidence="1 8">Cell membrane</location>
        <topology evidence="1 8">Multi-pass membrane protein</topology>
    </subcellularLocation>
</comment>
<keyword evidence="6 8" id="KW-1133">Transmembrane helix</keyword>
<feature type="transmembrane region" description="Helical" evidence="8">
    <location>
        <begin position="232"/>
        <end position="250"/>
    </location>
</feature>
<feature type="transmembrane region" description="Helical" evidence="8">
    <location>
        <begin position="77"/>
        <end position="96"/>
    </location>
</feature>
<dbReference type="EMBL" id="BMXR01000007">
    <property type="protein sequence ID" value="GGX59148.1"/>
    <property type="molecule type" value="Genomic_DNA"/>
</dbReference>
<dbReference type="InterPro" id="IPR052017">
    <property type="entry name" value="TSUP"/>
</dbReference>
<dbReference type="InterPro" id="IPR002781">
    <property type="entry name" value="TM_pro_TauE-like"/>
</dbReference>
<keyword evidence="10" id="KW-1185">Reference proteome</keyword>
<reference evidence="9" key="1">
    <citation type="journal article" date="2014" name="Int. J. Syst. Evol. Microbiol.">
        <title>Complete genome sequence of Corynebacterium casei LMG S-19264T (=DSM 44701T), isolated from a smear-ripened cheese.</title>
        <authorList>
            <consortium name="US DOE Joint Genome Institute (JGI-PGF)"/>
            <person name="Walter F."/>
            <person name="Albersmeier A."/>
            <person name="Kalinowski J."/>
            <person name="Ruckert C."/>
        </authorList>
    </citation>
    <scope>NUCLEOTIDE SEQUENCE</scope>
    <source>
        <strain evidence="9">KCTC 22169</strain>
    </source>
</reference>
<dbReference type="Pfam" id="PF01925">
    <property type="entry name" value="TauE"/>
    <property type="match status" value="1"/>
</dbReference>
<organism evidence="9 10">
    <name type="scientific">Saccharospirillum salsuginis</name>
    <dbReference type="NCBI Taxonomy" id="418750"/>
    <lineage>
        <taxon>Bacteria</taxon>
        <taxon>Pseudomonadati</taxon>
        <taxon>Pseudomonadota</taxon>
        <taxon>Gammaproteobacteria</taxon>
        <taxon>Oceanospirillales</taxon>
        <taxon>Saccharospirillaceae</taxon>
        <taxon>Saccharospirillum</taxon>
    </lineage>
</organism>
<feature type="transmembrane region" description="Helical" evidence="8">
    <location>
        <begin position="30"/>
        <end position="50"/>
    </location>
</feature>
<feature type="transmembrane region" description="Helical" evidence="8">
    <location>
        <begin position="6"/>
        <end position="23"/>
    </location>
</feature>
<dbReference type="RefSeq" id="WP_189609852.1">
    <property type="nucleotide sequence ID" value="NZ_BMXR01000007.1"/>
</dbReference>
<comment type="similarity">
    <text evidence="2 8">Belongs to the 4-toluene sulfonate uptake permease (TSUP) (TC 2.A.102) family.</text>
</comment>
<keyword evidence="4 8" id="KW-1003">Cell membrane</keyword>
<dbReference type="PANTHER" id="PTHR30269:SF0">
    <property type="entry name" value="MEMBRANE TRANSPORTER PROTEIN YFCA-RELATED"/>
    <property type="match status" value="1"/>
</dbReference>
<keyword evidence="5 8" id="KW-0812">Transmembrane</keyword>
<dbReference type="PANTHER" id="PTHR30269">
    <property type="entry name" value="TRANSMEMBRANE PROTEIN YFCA"/>
    <property type="match status" value="1"/>
</dbReference>
<evidence type="ECO:0000256" key="4">
    <source>
        <dbReference type="ARBA" id="ARBA00022475"/>
    </source>
</evidence>
<dbReference type="GO" id="GO:0005886">
    <property type="term" value="C:plasma membrane"/>
    <property type="evidence" value="ECO:0007669"/>
    <property type="project" value="UniProtKB-SubCell"/>
</dbReference>
<evidence type="ECO:0000313" key="10">
    <source>
        <dbReference type="Proteomes" id="UP000626148"/>
    </source>
</evidence>
<keyword evidence="3" id="KW-0813">Transport</keyword>
<feature type="transmembrane region" description="Helical" evidence="8">
    <location>
        <begin position="103"/>
        <end position="121"/>
    </location>
</feature>
<feature type="transmembrane region" description="Helical" evidence="8">
    <location>
        <begin position="193"/>
        <end position="220"/>
    </location>
</feature>
<reference evidence="9" key="2">
    <citation type="submission" date="2020-09" db="EMBL/GenBank/DDBJ databases">
        <authorList>
            <person name="Sun Q."/>
            <person name="Kim S."/>
        </authorList>
    </citation>
    <scope>NUCLEOTIDE SEQUENCE</scope>
    <source>
        <strain evidence="9">KCTC 22169</strain>
    </source>
</reference>
<evidence type="ECO:0000256" key="7">
    <source>
        <dbReference type="ARBA" id="ARBA00023136"/>
    </source>
</evidence>
<protein>
    <recommendedName>
        <fullName evidence="8">Probable membrane transporter protein</fullName>
    </recommendedName>
</protein>
<dbReference type="Proteomes" id="UP000626148">
    <property type="component" value="Unassembled WGS sequence"/>
</dbReference>
<evidence type="ECO:0000256" key="3">
    <source>
        <dbReference type="ARBA" id="ARBA00022448"/>
    </source>
</evidence>
<evidence type="ECO:0000256" key="6">
    <source>
        <dbReference type="ARBA" id="ARBA00022989"/>
    </source>
</evidence>
<evidence type="ECO:0000256" key="1">
    <source>
        <dbReference type="ARBA" id="ARBA00004651"/>
    </source>
</evidence>
<evidence type="ECO:0000256" key="5">
    <source>
        <dbReference type="ARBA" id="ARBA00022692"/>
    </source>
</evidence>
<accession>A0A918KCS9</accession>
<comment type="caution">
    <text evidence="9">The sequence shown here is derived from an EMBL/GenBank/DDBJ whole genome shotgun (WGS) entry which is preliminary data.</text>
</comment>
<name>A0A918KCS9_9GAMM</name>
<gene>
    <name evidence="9" type="ORF">GCM10007392_28630</name>
</gene>
<dbReference type="AlphaFoldDB" id="A0A918KCS9"/>
<evidence type="ECO:0000256" key="8">
    <source>
        <dbReference type="RuleBase" id="RU363041"/>
    </source>
</evidence>
<proteinExistence type="inferred from homology"/>